<evidence type="ECO:0000313" key="1">
    <source>
        <dbReference type="EMBL" id="GAA4649744.1"/>
    </source>
</evidence>
<evidence type="ECO:0000313" key="2">
    <source>
        <dbReference type="Proteomes" id="UP001500604"/>
    </source>
</evidence>
<gene>
    <name evidence="1" type="ORF">GCM10023116_20240</name>
</gene>
<name>A0ABP8V2E9_9GAMM</name>
<dbReference type="Proteomes" id="UP001500604">
    <property type="component" value="Unassembled WGS sequence"/>
</dbReference>
<reference evidence="2" key="1">
    <citation type="journal article" date="2019" name="Int. J. Syst. Evol. Microbiol.">
        <title>The Global Catalogue of Microorganisms (GCM) 10K type strain sequencing project: providing services to taxonomists for standard genome sequencing and annotation.</title>
        <authorList>
            <consortium name="The Broad Institute Genomics Platform"/>
            <consortium name="The Broad Institute Genome Sequencing Center for Infectious Disease"/>
            <person name="Wu L."/>
            <person name="Ma J."/>
        </authorList>
    </citation>
    <scope>NUCLEOTIDE SEQUENCE [LARGE SCALE GENOMIC DNA]</scope>
    <source>
        <strain evidence="2">JCM 17805</strain>
    </source>
</reference>
<dbReference type="RefSeq" id="WP_345195725.1">
    <property type="nucleotide sequence ID" value="NZ_BAABFL010000289.1"/>
</dbReference>
<dbReference type="EMBL" id="BAABFL010000289">
    <property type="protein sequence ID" value="GAA4649744.1"/>
    <property type="molecule type" value="Genomic_DNA"/>
</dbReference>
<keyword evidence="2" id="KW-1185">Reference proteome</keyword>
<comment type="caution">
    <text evidence="1">The sequence shown here is derived from an EMBL/GenBank/DDBJ whole genome shotgun (WGS) entry which is preliminary data.</text>
</comment>
<organism evidence="1 2">
    <name type="scientific">Kistimonas scapharcae</name>
    <dbReference type="NCBI Taxonomy" id="1036133"/>
    <lineage>
        <taxon>Bacteria</taxon>
        <taxon>Pseudomonadati</taxon>
        <taxon>Pseudomonadota</taxon>
        <taxon>Gammaproteobacteria</taxon>
        <taxon>Oceanospirillales</taxon>
        <taxon>Endozoicomonadaceae</taxon>
        <taxon>Kistimonas</taxon>
    </lineage>
</organism>
<accession>A0ABP8V2E9</accession>
<proteinExistence type="predicted"/>
<sequence>MEAKHLLTEVIVPTLKHLELDTPAARRLLLGTAAQESHMGRWLKQIKGPALGIYQMEPATHDDIWNHYLKHRPQLAAKVEKLLCPGFNRHEQLKWNLAYATAMARIHYFRVPYALPKHHDIAGLATYWKNFYNSALGKGTTEEFEHNYGRFVL</sequence>
<protein>
    <submittedName>
        <fullName evidence="1">Uncharacterized protein</fullName>
    </submittedName>
</protein>